<proteinExistence type="predicted"/>
<comment type="caution">
    <text evidence="9">The sequence shown here is derived from an EMBL/GenBank/DDBJ whole genome shotgun (WGS) entry which is preliminary data.</text>
</comment>
<dbReference type="EC" id="3.4.22.-" evidence="9"/>
<comment type="subcellular location">
    <subcellularLocation>
        <location evidence="1">Cell membrane</location>
        <topology evidence="1">Multi-pass membrane protein</topology>
    </subcellularLocation>
</comment>
<gene>
    <name evidence="9" type="primary">crtB</name>
    <name evidence="9" type="ORF">DSM107014_05085</name>
</gene>
<feature type="transmembrane region" description="Helical" evidence="8">
    <location>
        <begin position="180"/>
        <end position="202"/>
    </location>
</feature>
<keyword evidence="6 8" id="KW-1133">Transmembrane helix</keyword>
<dbReference type="NCBIfam" id="TIGR02602">
    <property type="entry name" value="8TM_EpsH"/>
    <property type="match status" value="1"/>
</dbReference>
<dbReference type="InterPro" id="IPR013426">
    <property type="entry name" value="EpsH-like"/>
</dbReference>
<dbReference type="GO" id="GO:0005886">
    <property type="term" value="C:plasma membrane"/>
    <property type="evidence" value="ECO:0007669"/>
    <property type="project" value="UniProtKB-SubCell"/>
</dbReference>
<feature type="transmembrane region" description="Helical" evidence="8">
    <location>
        <begin position="134"/>
        <end position="160"/>
    </location>
</feature>
<organism evidence="9 10">
    <name type="scientific">Gomphosphaeria aponina SAG 52.96 = DSM 107014</name>
    <dbReference type="NCBI Taxonomy" id="1521640"/>
    <lineage>
        <taxon>Bacteria</taxon>
        <taxon>Bacillati</taxon>
        <taxon>Cyanobacteriota</taxon>
        <taxon>Cyanophyceae</taxon>
        <taxon>Oscillatoriophycideae</taxon>
        <taxon>Chroococcales</taxon>
        <taxon>Gomphosphaeriaceae</taxon>
        <taxon>Gomphosphaeria</taxon>
    </lineage>
</organism>
<evidence type="ECO:0000313" key="10">
    <source>
        <dbReference type="Proteomes" id="UP000767446"/>
    </source>
</evidence>
<dbReference type="AlphaFoldDB" id="A0A941GP19"/>
<dbReference type="Proteomes" id="UP000767446">
    <property type="component" value="Unassembled WGS sequence"/>
</dbReference>
<dbReference type="InterPro" id="IPR026492">
    <property type="entry name" value="Cyanoexo_CrtB"/>
</dbReference>
<evidence type="ECO:0000313" key="9">
    <source>
        <dbReference type="EMBL" id="MBR8827269.1"/>
    </source>
</evidence>
<accession>A0A941GP19</accession>
<feature type="transmembrane region" description="Helical" evidence="8">
    <location>
        <begin position="72"/>
        <end position="88"/>
    </location>
</feature>
<dbReference type="Pfam" id="PF09721">
    <property type="entry name" value="Exosortase_EpsH"/>
    <property type="match status" value="1"/>
</dbReference>
<protein>
    <submittedName>
        <fullName evidence="9">Cyanoexosortase B</fullName>
        <ecNumber evidence="9">3.4.22.-</ecNumber>
    </submittedName>
</protein>
<keyword evidence="4 8" id="KW-0812">Transmembrane</keyword>
<keyword evidence="3" id="KW-0645">Protease</keyword>
<dbReference type="NCBIfam" id="TIGR04156">
    <property type="entry name" value="cyanoexo_CrtB"/>
    <property type="match status" value="1"/>
</dbReference>
<evidence type="ECO:0000256" key="3">
    <source>
        <dbReference type="ARBA" id="ARBA00022670"/>
    </source>
</evidence>
<evidence type="ECO:0000256" key="5">
    <source>
        <dbReference type="ARBA" id="ARBA00022801"/>
    </source>
</evidence>
<evidence type="ECO:0000256" key="6">
    <source>
        <dbReference type="ARBA" id="ARBA00022989"/>
    </source>
</evidence>
<feature type="transmembrane region" description="Helical" evidence="8">
    <location>
        <begin position="7"/>
        <end position="28"/>
    </location>
</feature>
<keyword evidence="2" id="KW-1003">Cell membrane</keyword>
<reference evidence="9" key="1">
    <citation type="submission" date="2021-02" db="EMBL/GenBank/DDBJ databases">
        <title>Metagenome analyses of Stigonema ocellatum DSM 106950, Chlorogloea purpurea SAG 13.99 and Gomphosphaeria aponina DSM 107014.</title>
        <authorList>
            <person name="Marter P."/>
            <person name="Huang S."/>
        </authorList>
    </citation>
    <scope>NUCLEOTIDE SEQUENCE</scope>
    <source>
        <strain evidence="9">JP213</strain>
    </source>
</reference>
<feature type="transmembrane region" description="Helical" evidence="8">
    <location>
        <begin position="43"/>
        <end position="60"/>
    </location>
</feature>
<dbReference type="NCBIfam" id="TIGR04178">
    <property type="entry name" value="exo_archaeo"/>
    <property type="match status" value="1"/>
</dbReference>
<evidence type="ECO:0000256" key="4">
    <source>
        <dbReference type="ARBA" id="ARBA00022692"/>
    </source>
</evidence>
<dbReference type="InterPro" id="IPR019127">
    <property type="entry name" value="Exosortase"/>
</dbReference>
<dbReference type="InterPro" id="IPR026392">
    <property type="entry name" value="Exo/Archaeosortase_dom"/>
</dbReference>
<name>A0A941GP19_9CHRO</name>
<keyword evidence="5 9" id="KW-0378">Hydrolase</keyword>
<sequence length="287" mass="32350">MNHQQSTINNILIIGLLGILYAPLILHWYDGWLEKSISIEHEYFSHGLIGLPYALYLSWLKRKKWQRLENKIHPLGGILLGWGAISYLTGVAEWVNLSFPLILTGLCLWLKGIEGLKLQGFSLILVWLATPNSLPYLIIPYTLPLQQLIAGVAGFILLQLGFDVQVEQIYITVGGRLVEVAPYCAGLKMLFTSLYVALMLLYWTGNISNKNKVLWLLVGAVGISIIGNILRNTILTIFFGNHQDDLFDWLHNGWGGDVYSAGMLGAILLLYLTMERYYAARDEEDII</sequence>
<feature type="transmembrane region" description="Helical" evidence="8">
    <location>
        <begin position="214"/>
        <end position="238"/>
    </location>
</feature>
<evidence type="ECO:0000256" key="8">
    <source>
        <dbReference type="SAM" id="Phobius"/>
    </source>
</evidence>
<evidence type="ECO:0000256" key="1">
    <source>
        <dbReference type="ARBA" id="ARBA00004651"/>
    </source>
</evidence>
<keyword evidence="7 8" id="KW-0472">Membrane</keyword>
<feature type="transmembrane region" description="Helical" evidence="8">
    <location>
        <begin position="258"/>
        <end position="274"/>
    </location>
</feature>
<dbReference type="GO" id="GO:0008233">
    <property type="term" value="F:peptidase activity"/>
    <property type="evidence" value="ECO:0007669"/>
    <property type="project" value="UniProtKB-KW"/>
</dbReference>
<evidence type="ECO:0000256" key="7">
    <source>
        <dbReference type="ARBA" id="ARBA00023136"/>
    </source>
</evidence>
<dbReference type="EMBL" id="JADQBC010000025">
    <property type="protein sequence ID" value="MBR8827269.1"/>
    <property type="molecule type" value="Genomic_DNA"/>
</dbReference>
<evidence type="ECO:0000256" key="2">
    <source>
        <dbReference type="ARBA" id="ARBA00022475"/>
    </source>
</evidence>
<dbReference type="GO" id="GO:0006508">
    <property type="term" value="P:proteolysis"/>
    <property type="evidence" value="ECO:0007669"/>
    <property type="project" value="UniProtKB-KW"/>
</dbReference>